<dbReference type="OrthoDB" id="3478678at2"/>
<dbReference type="EMBL" id="WBMR01000038">
    <property type="protein sequence ID" value="KAB2381361.1"/>
    <property type="molecule type" value="Genomic_DNA"/>
</dbReference>
<dbReference type="Proteomes" id="UP000483004">
    <property type="component" value="Unassembled WGS sequence"/>
</dbReference>
<name>A0A6L3W2T5_9ACTN</name>
<keyword evidence="2" id="KW-1185">Reference proteome</keyword>
<comment type="caution">
    <text evidence="1">The sequence shown here is derived from an EMBL/GenBank/DDBJ whole genome shotgun (WGS) entry which is preliminary data.</text>
</comment>
<dbReference type="RefSeq" id="WP_151540887.1">
    <property type="nucleotide sequence ID" value="NZ_WBMR01000038.1"/>
</dbReference>
<accession>A0A6L3W2T5</accession>
<evidence type="ECO:0000313" key="1">
    <source>
        <dbReference type="EMBL" id="KAB2381361.1"/>
    </source>
</evidence>
<gene>
    <name evidence="1" type="ORF">F9B16_16115</name>
</gene>
<sequence>MSVADHHEHGAGAEPCGRLQALAIHLKVHGFAVEAVAGGLIVRNMSRAGCCAGQEVAGDTISCRPHDGDGGRYWYFTSWRQPIAESERVTDAVVVIKGYLGAPG</sequence>
<protein>
    <submittedName>
        <fullName evidence="1">Uncharacterized protein</fullName>
    </submittedName>
</protein>
<proteinExistence type="predicted"/>
<organism evidence="1 2">
    <name type="scientific">Actinomadura montaniterrae</name>
    <dbReference type="NCBI Taxonomy" id="1803903"/>
    <lineage>
        <taxon>Bacteria</taxon>
        <taxon>Bacillati</taxon>
        <taxon>Actinomycetota</taxon>
        <taxon>Actinomycetes</taxon>
        <taxon>Streptosporangiales</taxon>
        <taxon>Thermomonosporaceae</taxon>
        <taxon>Actinomadura</taxon>
    </lineage>
</organism>
<evidence type="ECO:0000313" key="2">
    <source>
        <dbReference type="Proteomes" id="UP000483004"/>
    </source>
</evidence>
<dbReference type="AlphaFoldDB" id="A0A6L3W2T5"/>
<reference evidence="1 2" key="1">
    <citation type="submission" date="2019-09" db="EMBL/GenBank/DDBJ databases">
        <title>Actinomadura physcomitrii sp. nov., a novel actinomycete isolated from moss [Physcomitrium sphaericum (Ludw) Fuernr].</title>
        <authorList>
            <person name="Liu C."/>
            <person name="Zhuang X."/>
        </authorList>
    </citation>
    <scope>NUCLEOTIDE SEQUENCE [LARGE SCALE GENOMIC DNA]</scope>
    <source>
        <strain evidence="1 2">CYP1-1B</strain>
    </source>
</reference>